<organism evidence="1 2">
    <name type="scientific">Catharanthus roseus</name>
    <name type="common">Madagascar periwinkle</name>
    <name type="synonym">Vinca rosea</name>
    <dbReference type="NCBI Taxonomy" id="4058"/>
    <lineage>
        <taxon>Eukaryota</taxon>
        <taxon>Viridiplantae</taxon>
        <taxon>Streptophyta</taxon>
        <taxon>Embryophyta</taxon>
        <taxon>Tracheophyta</taxon>
        <taxon>Spermatophyta</taxon>
        <taxon>Magnoliopsida</taxon>
        <taxon>eudicotyledons</taxon>
        <taxon>Gunneridae</taxon>
        <taxon>Pentapetalae</taxon>
        <taxon>asterids</taxon>
        <taxon>lamiids</taxon>
        <taxon>Gentianales</taxon>
        <taxon>Apocynaceae</taxon>
        <taxon>Rauvolfioideae</taxon>
        <taxon>Vinceae</taxon>
        <taxon>Catharanthinae</taxon>
        <taxon>Catharanthus</taxon>
    </lineage>
</organism>
<dbReference type="Proteomes" id="UP001060085">
    <property type="component" value="Linkage Group LG05"/>
</dbReference>
<reference evidence="2" key="1">
    <citation type="journal article" date="2023" name="Nat. Plants">
        <title>Single-cell RNA sequencing provides a high-resolution roadmap for understanding the multicellular compartmentation of specialized metabolism.</title>
        <authorList>
            <person name="Sun S."/>
            <person name="Shen X."/>
            <person name="Li Y."/>
            <person name="Li Y."/>
            <person name="Wang S."/>
            <person name="Li R."/>
            <person name="Zhang H."/>
            <person name="Shen G."/>
            <person name="Guo B."/>
            <person name="Wei J."/>
            <person name="Xu J."/>
            <person name="St-Pierre B."/>
            <person name="Chen S."/>
            <person name="Sun C."/>
        </authorList>
    </citation>
    <scope>NUCLEOTIDE SEQUENCE [LARGE SCALE GENOMIC DNA]</scope>
</reference>
<evidence type="ECO:0000313" key="1">
    <source>
        <dbReference type="EMBL" id="KAI5664123.1"/>
    </source>
</evidence>
<evidence type="ECO:0000313" key="2">
    <source>
        <dbReference type="Proteomes" id="UP001060085"/>
    </source>
</evidence>
<gene>
    <name evidence="1" type="ORF">M9H77_23446</name>
</gene>
<protein>
    <submittedName>
        <fullName evidence="1">Uncharacterized protein</fullName>
    </submittedName>
</protein>
<dbReference type="EMBL" id="CM044705">
    <property type="protein sequence ID" value="KAI5664123.1"/>
    <property type="molecule type" value="Genomic_DNA"/>
</dbReference>
<keyword evidence="2" id="KW-1185">Reference proteome</keyword>
<proteinExistence type="predicted"/>
<comment type="caution">
    <text evidence="1">The sequence shown here is derived from an EMBL/GenBank/DDBJ whole genome shotgun (WGS) entry which is preliminary data.</text>
</comment>
<accession>A0ACC0AT10</accession>
<name>A0ACC0AT10_CATRO</name>
<sequence>MIFKSIKFHPRSEGENNKTSVTSRRVKVPSKELENVKLLATLDILNPRPQEGVNKILSSKFKQPKFNPCDSLVVLHWLLSQLLDVPACLTGSHQSYFPSTYLARTLPAMVGSTSSSLTMTLPWIVGVPYCLQ</sequence>